<evidence type="ECO:0000259" key="1">
    <source>
        <dbReference type="Pfam" id="PF06094"/>
    </source>
</evidence>
<dbReference type="KEGG" id="talb:FTW19_08680"/>
<evidence type="ECO:0000313" key="3">
    <source>
        <dbReference type="Proteomes" id="UP000321820"/>
    </source>
</evidence>
<organism evidence="2 3">
    <name type="scientific">Terriglobus albidus</name>
    <dbReference type="NCBI Taxonomy" id="1592106"/>
    <lineage>
        <taxon>Bacteria</taxon>
        <taxon>Pseudomonadati</taxon>
        <taxon>Acidobacteriota</taxon>
        <taxon>Terriglobia</taxon>
        <taxon>Terriglobales</taxon>
        <taxon>Acidobacteriaceae</taxon>
        <taxon>Terriglobus</taxon>
    </lineage>
</organism>
<accession>A0A5B9EHF5</accession>
<keyword evidence="3" id="KW-1185">Reference proteome</keyword>
<dbReference type="InterPro" id="IPR013024">
    <property type="entry name" value="GGCT-like"/>
</dbReference>
<dbReference type="Proteomes" id="UP000321820">
    <property type="component" value="Chromosome"/>
</dbReference>
<dbReference type="EMBL" id="CP042806">
    <property type="protein sequence ID" value="QEE31259.1"/>
    <property type="molecule type" value="Genomic_DNA"/>
</dbReference>
<dbReference type="AlphaFoldDB" id="A0A5B9EHF5"/>
<dbReference type="Gene3D" id="3.10.490.10">
    <property type="entry name" value="Gamma-glutamyl cyclotransferase-like"/>
    <property type="match status" value="1"/>
</dbReference>
<gene>
    <name evidence="2" type="ORF">FTW19_08680</name>
</gene>
<name>A0A5B9EHF5_9BACT</name>
<dbReference type="OrthoDB" id="8538589at2"/>
<dbReference type="InterPro" id="IPR036568">
    <property type="entry name" value="GGCT-like_sf"/>
</dbReference>
<dbReference type="InterPro" id="IPR009288">
    <property type="entry name" value="AIG2-like_dom"/>
</dbReference>
<sequence length="122" mass="13283">MEVTMRLASYGTLAPGKPNHYELAGLKGRWLKGVVRGHLYESGWGAALGYPGLILDENGPEVTVHLFESSDLPAHWDRLDEFEGPGYERVVVSVSTDEGVLEAYLYALAPEASGPHRVMSLG</sequence>
<keyword evidence="2" id="KW-0808">Transferase</keyword>
<dbReference type="CDD" id="cd06661">
    <property type="entry name" value="GGCT_like"/>
    <property type="match status" value="1"/>
</dbReference>
<reference evidence="2 3" key="1">
    <citation type="submission" date="2019-08" db="EMBL/GenBank/DDBJ databases">
        <title>Complete genome sequence of Terriglobus albidus strain ORNL.</title>
        <authorList>
            <person name="Podar M."/>
        </authorList>
    </citation>
    <scope>NUCLEOTIDE SEQUENCE [LARGE SCALE GENOMIC DNA]</scope>
    <source>
        <strain evidence="2 3">ORNL</strain>
    </source>
</reference>
<protein>
    <submittedName>
        <fullName evidence="2">Gamma-glutamylcyclotransferase</fullName>
    </submittedName>
</protein>
<proteinExistence type="predicted"/>
<evidence type="ECO:0000313" key="2">
    <source>
        <dbReference type="EMBL" id="QEE31259.1"/>
    </source>
</evidence>
<dbReference type="GO" id="GO:0016740">
    <property type="term" value="F:transferase activity"/>
    <property type="evidence" value="ECO:0007669"/>
    <property type="project" value="UniProtKB-KW"/>
</dbReference>
<feature type="domain" description="Gamma-glutamylcyclotransferase AIG2-like" evidence="1">
    <location>
        <begin position="9"/>
        <end position="114"/>
    </location>
</feature>
<dbReference type="Pfam" id="PF06094">
    <property type="entry name" value="GGACT"/>
    <property type="match status" value="1"/>
</dbReference>
<dbReference type="SUPFAM" id="SSF110857">
    <property type="entry name" value="Gamma-glutamyl cyclotransferase-like"/>
    <property type="match status" value="1"/>
</dbReference>